<dbReference type="AlphaFoldDB" id="A0AAW9WH92"/>
<evidence type="ECO:0000256" key="6">
    <source>
        <dbReference type="RuleBase" id="RU003355"/>
    </source>
</evidence>
<keyword evidence="3 5" id="KW-0378">Hydrolase</keyword>
<evidence type="ECO:0000256" key="2">
    <source>
        <dbReference type="ARBA" id="ARBA00022670"/>
    </source>
</evidence>
<evidence type="ECO:0000256" key="3">
    <source>
        <dbReference type="ARBA" id="ARBA00022801"/>
    </source>
</evidence>
<dbReference type="CDD" id="cd07473">
    <property type="entry name" value="Peptidases_S8_Subtilisin_like"/>
    <property type="match status" value="1"/>
</dbReference>
<comment type="caution">
    <text evidence="9">The sequence shown here is derived from an EMBL/GenBank/DDBJ whole genome shotgun (WGS) entry which is preliminary data.</text>
</comment>
<dbReference type="InterPro" id="IPR023828">
    <property type="entry name" value="Peptidase_S8_Ser-AS"/>
</dbReference>
<keyword evidence="7" id="KW-0732">Signal</keyword>
<evidence type="ECO:0000256" key="4">
    <source>
        <dbReference type="ARBA" id="ARBA00022825"/>
    </source>
</evidence>
<feature type="domain" description="Peptidase S8/S53" evidence="8">
    <location>
        <begin position="166"/>
        <end position="431"/>
    </location>
</feature>
<dbReference type="InterPro" id="IPR034204">
    <property type="entry name" value="PfSUB1-like_cat_dom"/>
</dbReference>
<dbReference type="GO" id="GO:0004252">
    <property type="term" value="F:serine-type endopeptidase activity"/>
    <property type="evidence" value="ECO:0007669"/>
    <property type="project" value="UniProtKB-UniRule"/>
</dbReference>
<dbReference type="PANTHER" id="PTHR43399:SF4">
    <property type="entry name" value="CELL WALL-ASSOCIATED PROTEASE"/>
    <property type="match status" value="1"/>
</dbReference>
<feature type="active site" description="Charge relay system" evidence="5">
    <location>
        <position position="231"/>
    </location>
</feature>
<dbReference type="Proteomes" id="UP000434223">
    <property type="component" value="Unassembled WGS sequence"/>
</dbReference>
<name>A0AAW9WH92_9FIRM</name>
<dbReference type="Gene3D" id="3.40.50.200">
    <property type="entry name" value="Peptidase S8/S53 domain"/>
    <property type="match status" value="1"/>
</dbReference>
<keyword evidence="4 5" id="KW-0720">Serine protease</keyword>
<dbReference type="InterPro" id="IPR036852">
    <property type="entry name" value="Peptidase_S8/S53_dom_sf"/>
</dbReference>
<dbReference type="InterPro" id="IPR051048">
    <property type="entry name" value="Peptidase_S8/S53_subtilisin"/>
</dbReference>
<dbReference type="InterPro" id="IPR000209">
    <property type="entry name" value="Peptidase_S8/S53_dom"/>
</dbReference>
<feature type="chain" id="PRO_5043656618" evidence="7">
    <location>
        <begin position="35"/>
        <end position="454"/>
    </location>
</feature>
<dbReference type="PRINTS" id="PR00723">
    <property type="entry name" value="SUBTILISIN"/>
</dbReference>
<reference evidence="9 10" key="1">
    <citation type="submission" date="2019-09" db="EMBL/GenBank/DDBJ databases">
        <title>Draft genome sequencing of Hungatella hathewayi 123Y-2.</title>
        <authorList>
            <person name="Lv Q."/>
            <person name="Li S."/>
        </authorList>
    </citation>
    <scope>NUCLEOTIDE SEQUENCE [LARGE SCALE GENOMIC DNA]</scope>
    <source>
        <strain evidence="9 10">123Y-2</strain>
    </source>
</reference>
<dbReference type="PROSITE" id="PS00136">
    <property type="entry name" value="SUBTILASE_ASP"/>
    <property type="match status" value="1"/>
</dbReference>
<dbReference type="EMBL" id="WNME01000010">
    <property type="protein sequence ID" value="MUB64564.1"/>
    <property type="molecule type" value="Genomic_DNA"/>
</dbReference>
<evidence type="ECO:0000256" key="7">
    <source>
        <dbReference type="SAM" id="SignalP"/>
    </source>
</evidence>
<feature type="active site" description="Charge relay system" evidence="5">
    <location>
        <position position="395"/>
    </location>
</feature>
<evidence type="ECO:0000313" key="10">
    <source>
        <dbReference type="Proteomes" id="UP000434223"/>
    </source>
</evidence>
<dbReference type="PROSITE" id="PS00138">
    <property type="entry name" value="SUBTILASE_SER"/>
    <property type="match status" value="1"/>
</dbReference>
<comment type="similarity">
    <text evidence="1 5 6">Belongs to the peptidase S8 family.</text>
</comment>
<organism evidence="9 10">
    <name type="scientific">Hungatella hathewayi</name>
    <dbReference type="NCBI Taxonomy" id="154046"/>
    <lineage>
        <taxon>Bacteria</taxon>
        <taxon>Bacillati</taxon>
        <taxon>Bacillota</taxon>
        <taxon>Clostridia</taxon>
        <taxon>Lachnospirales</taxon>
        <taxon>Lachnospiraceae</taxon>
        <taxon>Hungatella</taxon>
    </lineage>
</organism>
<evidence type="ECO:0000259" key="8">
    <source>
        <dbReference type="Pfam" id="PF00082"/>
    </source>
</evidence>
<evidence type="ECO:0000313" key="9">
    <source>
        <dbReference type="EMBL" id="MUB64564.1"/>
    </source>
</evidence>
<dbReference type="InterPro" id="IPR015500">
    <property type="entry name" value="Peptidase_S8_subtilisin-rel"/>
</dbReference>
<evidence type="ECO:0000256" key="1">
    <source>
        <dbReference type="ARBA" id="ARBA00011073"/>
    </source>
</evidence>
<proteinExistence type="inferred from homology"/>
<keyword evidence="2 5" id="KW-0645">Protease</keyword>
<evidence type="ECO:0000256" key="5">
    <source>
        <dbReference type="PROSITE-ProRule" id="PRU01240"/>
    </source>
</evidence>
<protein>
    <submittedName>
        <fullName evidence="9">S8 family serine peptidase</fullName>
    </submittedName>
</protein>
<feature type="active site" description="Charge relay system" evidence="5">
    <location>
        <position position="174"/>
    </location>
</feature>
<dbReference type="InterPro" id="IPR023827">
    <property type="entry name" value="Peptidase_S8_Asp-AS"/>
</dbReference>
<dbReference type="GO" id="GO:0006508">
    <property type="term" value="P:proteolysis"/>
    <property type="evidence" value="ECO:0007669"/>
    <property type="project" value="UniProtKB-KW"/>
</dbReference>
<dbReference type="PROSITE" id="PS51892">
    <property type="entry name" value="SUBTILASE"/>
    <property type="match status" value="1"/>
</dbReference>
<dbReference type="Pfam" id="PF00082">
    <property type="entry name" value="Peptidase_S8"/>
    <property type="match status" value="1"/>
</dbReference>
<gene>
    <name evidence="9" type="ORF">GNE07_16150</name>
</gene>
<dbReference type="PANTHER" id="PTHR43399">
    <property type="entry name" value="SUBTILISIN-RELATED"/>
    <property type="match status" value="1"/>
</dbReference>
<feature type="signal peptide" evidence="7">
    <location>
        <begin position="1"/>
        <end position="34"/>
    </location>
</feature>
<dbReference type="SUPFAM" id="SSF52743">
    <property type="entry name" value="Subtilisin-like"/>
    <property type="match status" value="1"/>
</dbReference>
<accession>A0AAW9WH92</accession>
<sequence length="454" mass="47904">MNFQTGPGIRRIIRMKKRMCAVSLSFALAITAYAVNPWIPASGSMSGSASDVTASGKTAQEDMLSISQSGQPLQAFALGPGVVNLSPADQFSTYQWGLKNDGEFQLVEIKAKFQAADNIYSRGKGGFGLPGLGPGDFESTVTDAVTGVDINIRPAWDLYDQSEHKRSVVVAIIDTGIDYNHQEFSNAMWTNPGEIPGDGIDNDGNGYVDDIHGWNFYSGNSQIFVGEEDSHGTHAAGTIAAVRGSYGIAGITDNSYVKIMSLKALGGSDGTGSPDSVIEAIHYAEANGASICNLSMGTSSYNEALAQTMQNSKMLFIVACGNGGFAGKGYDTDLYPVYPASFPFDNVISAANLLFDGNLSRDSNYGAASVDIAAPGTYIVSTLPGNDYGFMSGTSMAAPMVTGVAAMLYSYRPELSLQDVKNILLNSSRKSDQLSGKMVSGGILDAYAALSYQQ</sequence>